<dbReference type="EMBL" id="MT631521">
    <property type="protein sequence ID" value="QNO52804.1"/>
    <property type="molecule type" value="Genomic_DNA"/>
</dbReference>
<dbReference type="InterPro" id="IPR036390">
    <property type="entry name" value="WH_DNA-bd_sf"/>
</dbReference>
<dbReference type="SUPFAM" id="SSF46785">
    <property type="entry name" value="Winged helix' DNA-binding domain"/>
    <property type="match status" value="1"/>
</dbReference>
<dbReference type="Pfam" id="PF10771">
    <property type="entry name" value="DUF2582"/>
    <property type="match status" value="1"/>
</dbReference>
<proteinExistence type="predicted"/>
<evidence type="ECO:0000313" key="1">
    <source>
        <dbReference type="EMBL" id="QNO52804.1"/>
    </source>
</evidence>
<sequence>MIEEIGAVAGEIWDLLKERGELSISGVVAEINASQSTAYMGLGWLARENKLEFVKKSRGVFVRLK</sequence>
<name>A0A7G9YXS0_9EURY</name>
<organism evidence="1">
    <name type="scientific">Candidatus Methanophagaceae archaeon ANME-1 ERB6</name>
    <dbReference type="NCBI Taxonomy" id="2759912"/>
    <lineage>
        <taxon>Archaea</taxon>
        <taxon>Methanobacteriati</taxon>
        <taxon>Methanobacteriota</taxon>
        <taxon>Stenosarchaea group</taxon>
        <taxon>Methanomicrobia</taxon>
        <taxon>Candidatus Methanophagales</taxon>
        <taxon>Candidatus Methanophagaceae</taxon>
    </lineage>
</organism>
<protein>
    <recommendedName>
        <fullName evidence="2">HTH iclR-type domain-containing protein</fullName>
    </recommendedName>
</protein>
<accession>A0A7G9YXS0</accession>
<dbReference type="InterPro" id="IPR019707">
    <property type="entry name" value="DUF2582"/>
</dbReference>
<dbReference type="InterPro" id="IPR036388">
    <property type="entry name" value="WH-like_DNA-bd_sf"/>
</dbReference>
<evidence type="ECO:0008006" key="2">
    <source>
        <dbReference type="Google" id="ProtNLM"/>
    </source>
</evidence>
<dbReference type="AlphaFoldDB" id="A0A7G9YXS0"/>
<gene>
    <name evidence="1" type="ORF">HGGDFBBL_00036</name>
</gene>
<dbReference type="Gene3D" id="1.10.10.10">
    <property type="entry name" value="Winged helix-like DNA-binding domain superfamily/Winged helix DNA-binding domain"/>
    <property type="match status" value="1"/>
</dbReference>
<reference evidence="1" key="1">
    <citation type="submission" date="2020-06" db="EMBL/GenBank/DDBJ databases">
        <title>Unique genomic features of the anaerobic methanotrophic archaea.</title>
        <authorList>
            <person name="Chadwick G.L."/>
            <person name="Skennerton C.T."/>
            <person name="Laso-Perez R."/>
            <person name="Leu A.O."/>
            <person name="Speth D.R."/>
            <person name="Yu H."/>
            <person name="Morgan-Lang C."/>
            <person name="Hatzenpichler R."/>
            <person name="Goudeau D."/>
            <person name="Malmstrom R."/>
            <person name="Brazelton W.J."/>
            <person name="Woyke T."/>
            <person name="Hallam S.J."/>
            <person name="Tyson G.W."/>
            <person name="Wegener G."/>
            <person name="Boetius A."/>
            <person name="Orphan V."/>
        </authorList>
    </citation>
    <scope>NUCLEOTIDE SEQUENCE</scope>
</reference>